<feature type="domain" description="GEVED" evidence="4">
    <location>
        <begin position="664"/>
        <end position="741"/>
    </location>
</feature>
<dbReference type="SUPFAM" id="SSF63817">
    <property type="entry name" value="Sortase"/>
    <property type="match status" value="1"/>
</dbReference>
<evidence type="ECO:0000259" key="5">
    <source>
        <dbReference type="Pfam" id="PF24346"/>
    </source>
</evidence>
<dbReference type="Gene3D" id="2.40.260.10">
    <property type="entry name" value="Sortase"/>
    <property type="match status" value="1"/>
</dbReference>
<dbReference type="Pfam" id="PF04203">
    <property type="entry name" value="Sortase"/>
    <property type="match status" value="1"/>
</dbReference>
<protein>
    <recommendedName>
        <fullName evidence="9">DUF11 domain-containing protein</fullName>
    </recommendedName>
</protein>
<feature type="compositionally biased region" description="Low complexity" evidence="2">
    <location>
        <begin position="841"/>
        <end position="861"/>
    </location>
</feature>
<dbReference type="InterPro" id="IPR045474">
    <property type="entry name" value="GEVED"/>
</dbReference>
<proteinExistence type="predicted"/>
<dbReference type="InterPro" id="IPR005754">
    <property type="entry name" value="Sortase"/>
</dbReference>
<gene>
    <name evidence="7" type="ORF">GCM10009788_15350</name>
</gene>
<evidence type="ECO:0008006" key="9">
    <source>
        <dbReference type="Google" id="ProtNLM"/>
    </source>
</evidence>
<dbReference type="InterPro" id="IPR051172">
    <property type="entry name" value="Chlamydia_OmcB"/>
</dbReference>
<dbReference type="InterPro" id="IPR023365">
    <property type="entry name" value="Sortase_dom-sf"/>
</dbReference>
<feature type="region of interest" description="Disordered" evidence="2">
    <location>
        <begin position="838"/>
        <end position="861"/>
    </location>
</feature>
<dbReference type="Pfam" id="PF24346">
    <property type="entry name" value="DUF7507"/>
    <property type="match status" value="2"/>
</dbReference>
<keyword evidence="8" id="KW-1185">Reference proteome</keyword>
<evidence type="ECO:0000256" key="2">
    <source>
        <dbReference type="SAM" id="MobiDB-lite"/>
    </source>
</evidence>
<dbReference type="NCBIfam" id="TIGR01451">
    <property type="entry name" value="B_ant_repeat"/>
    <property type="match status" value="2"/>
</dbReference>
<dbReference type="PANTHER" id="PTHR34819">
    <property type="entry name" value="LARGE CYSTEINE-RICH PERIPLASMIC PROTEIN OMCB"/>
    <property type="match status" value="1"/>
</dbReference>
<reference evidence="7 8" key="1">
    <citation type="journal article" date="2019" name="Int. J. Syst. Evol. Microbiol.">
        <title>The Global Catalogue of Microorganisms (GCM) 10K type strain sequencing project: providing services to taxonomists for standard genome sequencing and annotation.</title>
        <authorList>
            <consortium name="The Broad Institute Genomics Platform"/>
            <consortium name="The Broad Institute Genome Sequencing Center for Infectious Disease"/>
            <person name="Wu L."/>
            <person name="Ma J."/>
        </authorList>
    </citation>
    <scope>NUCLEOTIDE SEQUENCE [LARGE SCALE GENOMIC DNA]</scope>
    <source>
        <strain evidence="7 8">JCM 14942</strain>
    </source>
</reference>
<accession>A0ABN2A5F2</accession>
<evidence type="ECO:0000259" key="6">
    <source>
        <dbReference type="Pfam" id="PF25564"/>
    </source>
</evidence>
<name>A0ABN2A5F2_9ACTN</name>
<dbReference type="PANTHER" id="PTHR34819:SF4">
    <property type="entry name" value="LARGE CYSTEINE-RICH PERIPLASMIC PROTEIN OMCB"/>
    <property type="match status" value="1"/>
</dbReference>
<dbReference type="InterPro" id="IPR042001">
    <property type="entry name" value="Sortase_F"/>
</dbReference>
<evidence type="ECO:0000256" key="3">
    <source>
        <dbReference type="SAM" id="SignalP"/>
    </source>
</evidence>
<dbReference type="CDD" id="cd05829">
    <property type="entry name" value="Sortase_F"/>
    <property type="match status" value="1"/>
</dbReference>
<feature type="domain" description="DUF7507" evidence="5">
    <location>
        <begin position="746"/>
        <end position="848"/>
    </location>
</feature>
<evidence type="ECO:0000313" key="8">
    <source>
        <dbReference type="Proteomes" id="UP001500842"/>
    </source>
</evidence>
<keyword evidence="3" id="KW-0732">Signal</keyword>
<dbReference type="EMBL" id="BAAAOR010000012">
    <property type="protein sequence ID" value="GAA1511806.1"/>
    <property type="molecule type" value="Genomic_DNA"/>
</dbReference>
<feature type="chain" id="PRO_5047087052" description="DUF11 domain-containing protein" evidence="3">
    <location>
        <begin position="32"/>
        <end position="1283"/>
    </location>
</feature>
<feature type="region of interest" description="Disordered" evidence="2">
    <location>
        <begin position="957"/>
        <end position="990"/>
    </location>
</feature>
<dbReference type="Pfam" id="PF20009">
    <property type="entry name" value="GEVED"/>
    <property type="match status" value="1"/>
</dbReference>
<evidence type="ECO:0000259" key="4">
    <source>
        <dbReference type="Pfam" id="PF20009"/>
    </source>
</evidence>
<comment type="caution">
    <text evidence="7">The sequence shown here is derived from an EMBL/GenBank/DDBJ whole genome shotgun (WGS) entry which is preliminary data.</text>
</comment>
<feature type="signal peptide" evidence="3">
    <location>
        <begin position="1"/>
        <end position="31"/>
    </location>
</feature>
<dbReference type="InterPro" id="IPR047589">
    <property type="entry name" value="DUF11_rpt"/>
</dbReference>
<evidence type="ECO:0000256" key="1">
    <source>
        <dbReference type="ARBA" id="ARBA00022801"/>
    </source>
</evidence>
<organism evidence="7 8">
    <name type="scientific">Nocardioides humi</name>
    <dbReference type="NCBI Taxonomy" id="449461"/>
    <lineage>
        <taxon>Bacteria</taxon>
        <taxon>Bacillati</taxon>
        <taxon>Actinomycetota</taxon>
        <taxon>Actinomycetes</taxon>
        <taxon>Propionibacteriales</taxon>
        <taxon>Nocardioidaceae</taxon>
        <taxon>Nocardioides</taxon>
    </lineage>
</organism>
<evidence type="ECO:0000313" key="7">
    <source>
        <dbReference type="EMBL" id="GAA1511806.1"/>
    </source>
</evidence>
<dbReference type="InterPro" id="IPR055354">
    <property type="entry name" value="DUF7507"/>
</dbReference>
<feature type="domain" description="DUF7933" evidence="6">
    <location>
        <begin position="250"/>
        <end position="365"/>
    </location>
</feature>
<dbReference type="InterPro" id="IPR013783">
    <property type="entry name" value="Ig-like_fold"/>
</dbReference>
<sequence>MKKLLPGLALALVAGTAAVVPTVALAPPATAAPGDPGTPSDPVVLFEEDFENGMADGQVKVLGDYVGANGETYTAEGQWADPATQNGFVLDGTSTDADQQAVGNTGGYAQLRGLADSLGQFNGSSPSNLNHAVAAYTAGDPGPGLVEFRTAAPLPLNVDNRFLTFSVNVGVTNCHAAHPLLRFYLDDGTTEIPVTNNAMDPCPNGSRALVSDGSVLFTGSELGIVLRNQQGSGSGNDHAFDDIKVLDATPQLDKAFSRASSAPAATTTLTFTVTNTSELAAKEGWAFTDSLPAGMEIAPTPNFVTDCANGAITGGGAAGDTTVALTGDLTAGQEYCTLSIDVATPGAAVGDTFANGPANVDPAVGINPPGTATLEIVPPQPLIRDCAQPITFDTGNEGWRVATTTGGVTVVTPPAPSGWDATEGNPGGALRTNDLDSNWTEFWSPELLANGYTDDYTDLIGTTLRFDYRNDTGIGYNLYLGLRGTNGDTVWFNFTPQIVNSQAPNRVRVLLDAALGYTGFSGATGVDLSSPAPSATQLEDILASLDRFIISAEGRTGPDITFVDNFGASCDDLGDAPASYGTEGGEAAAHGIVGYDAAAGTADLMLGSRVDSESDGAPGAAADGDDLAGIDDEDALTGAVLVTAGEAPSVEVEVTNDTNGPATLVGWIDLDENGTFDAGERSGVVTIPANAGTGSHTLTFPVATALNDDTYLRLRLFEGDVTGPQPTGAADGGEVEDHLVQAELAALELVKTSALTTDGGTPGVADVGDVITYTFTVSNTGNVPVDDVSIDDPLPGLSAVAPASAATIAPGDDAVFTATYTVTQDDVDNGGQIVNAATANGTGPDGPVTSPGGPPTTTTTPIVDADPDVQVVKSAAITTDEVPLGKADDGDVITYTFTATNHGAATAFNVSVEDPLPGLGTITPASVASLAPGASQEFTATYTVTADDVKAGKIENTASVESTGPTRGGVTPPPVTVSSNTVNTPTGPLGAPSILTKAEKKVELKVGKAGQAKAVALRDSVTVTGLVAGGNAQGTALLYGPVASPSAAMCTPENLAGSVTFTPVDGTVDTPAVKVTKPGYYTWVVSTGADRRNLAASHACGLPSETTLVHRPEVGKVKIETGFSGTASSVQGRKVRPARIAIPALGMKAKLDTVGVRKGSMVIPNNVAKGGWLRQSALPGDLVGSTVIAGHVSDRHDRPGAFGKLRKAKKGQVVKVRAADGTVQKYRIDRVYTQPRKNGFSGAATSTTGAHQLTLVTCTGKVTYRNGRFHYTKNLVVVASPIG</sequence>
<dbReference type="Pfam" id="PF25564">
    <property type="entry name" value="DUF7933"/>
    <property type="match status" value="1"/>
</dbReference>
<dbReference type="Proteomes" id="UP001500842">
    <property type="component" value="Unassembled WGS sequence"/>
</dbReference>
<dbReference type="RefSeq" id="WP_141005772.1">
    <property type="nucleotide sequence ID" value="NZ_BAAAOR010000012.1"/>
</dbReference>
<keyword evidence="1" id="KW-0378">Hydrolase</keyword>
<dbReference type="Gene3D" id="2.60.40.10">
    <property type="entry name" value="Immunoglobulins"/>
    <property type="match status" value="1"/>
</dbReference>
<feature type="domain" description="DUF7507" evidence="5">
    <location>
        <begin position="867"/>
        <end position="970"/>
    </location>
</feature>
<feature type="compositionally biased region" description="Low complexity" evidence="2">
    <location>
        <begin position="962"/>
        <end position="987"/>
    </location>
</feature>
<dbReference type="InterPro" id="IPR057693">
    <property type="entry name" value="DUF7933"/>
</dbReference>